<dbReference type="EMBL" id="MU266642">
    <property type="protein sequence ID" value="KAH7919653.1"/>
    <property type="molecule type" value="Genomic_DNA"/>
</dbReference>
<evidence type="ECO:0000313" key="1">
    <source>
        <dbReference type="EMBL" id="KAH7919653.1"/>
    </source>
</evidence>
<name>A0ACB8B3B6_9AGAM</name>
<gene>
    <name evidence="1" type="ORF">BV22DRAFT_850106</name>
</gene>
<comment type="caution">
    <text evidence="1">The sequence shown here is derived from an EMBL/GenBank/DDBJ whole genome shotgun (WGS) entry which is preliminary data.</text>
</comment>
<reference evidence="1" key="1">
    <citation type="journal article" date="2021" name="New Phytol.">
        <title>Evolutionary innovations through gain and loss of genes in the ectomycorrhizal Boletales.</title>
        <authorList>
            <person name="Wu G."/>
            <person name="Miyauchi S."/>
            <person name="Morin E."/>
            <person name="Kuo A."/>
            <person name="Drula E."/>
            <person name="Varga T."/>
            <person name="Kohler A."/>
            <person name="Feng B."/>
            <person name="Cao Y."/>
            <person name="Lipzen A."/>
            <person name="Daum C."/>
            <person name="Hundley H."/>
            <person name="Pangilinan J."/>
            <person name="Johnson J."/>
            <person name="Barry K."/>
            <person name="LaButti K."/>
            <person name="Ng V."/>
            <person name="Ahrendt S."/>
            <person name="Min B."/>
            <person name="Choi I.G."/>
            <person name="Park H."/>
            <person name="Plett J.M."/>
            <person name="Magnuson J."/>
            <person name="Spatafora J.W."/>
            <person name="Nagy L.G."/>
            <person name="Henrissat B."/>
            <person name="Grigoriev I.V."/>
            <person name="Yang Z.L."/>
            <person name="Xu J."/>
            <person name="Martin F.M."/>
        </authorList>
    </citation>
    <scope>NUCLEOTIDE SEQUENCE</scope>
    <source>
        <strain evidence="1">KUC20120723A-06</strain>
    </source>
</reference>
<sequence length="91" mass="10102">MPGVKQSDALYLEQRRESRRVLVWDTDSFAIQGSSSLPTASNQDPPVRERARSVTSSILDVCAPALADFRDDHTLSHSATCRAQTRRTASR</sequence>
<evidence type="ECO:0000313" key="2">
    <source>
        <dbReference type="Proteomes" id="UP000790709"/>
    </source>
</evidence>
<keyword evidence="2" id="KW-1185">Reference proteome</keyword>
<dbReference type="Proteomes" id="UP000790709">
    <property type="component" value="Unassembled WGS sequence"/>
</dbReference>
<protein>
    <submittedName>
        <fullName evidence="1">Uncharacterized protein</fullName>
    </submittedName>
</protein>
<proteinExistence type="predicted"/>
<accession>A0ACB8B3B6</accession>
<organism evidence="1 2">
    <name type="scientific">Leucogyrophana mollusca</name>
    <dbReference type="NCBI Taxonomy" id="85980"/>
    <lineage>
        <taxon>Eukaryota</taxon>
        <taxon>Fungi</taxon>
        <taxon>Dikarya</taxon>
        <taxon>Basidiomycota</taxon>
        <taxon>Agaricomycotina</taxon>
        <taxon>Agaricomycetes</taxon>
        <taxon>Agaricomycetidae</taxon>
        <taxon>Boletales</taxon>
        <taxon>Boletales incertae sedis</taxon>
        <taxon>Leucogyrophana</taxon>
    </lineage>
</organism>